<dbReference type="AlphaFoldDB" id="A0A0C9SDS0"/>
<evidence type="ECO:0000313" key="2">
    <source>
        <dbReference type="EMBL" id="JAG92252.1"/>
    </source>
</evidence>
<evidence type="ECO:0000256" key="1">
    <source>
        <dbReference type="SAM" id="SignalP"/>
    </source>
</evidence>
<proteinExistence type="evidence at transcript level"/>
<protein>
    <submittedName>
        <fullName evidence="2">Putative secreted salivary gland peptide</fullName>
    </submittedName>
</protein>
<accession>A0A0C9SDS0</accession>
<dbReference type="EMBL" id="GBZX01000488">
    <property type="protein sequence ID" value="JAG92252.1"/>
    <property type="molecule type" value="mRNA"/>
</dbReference>
<feature type="signal peptide" evidence="1">
    <location>
        <begin position="1"/>
        <end position="23"/>
    </location>
</feature>
<feature type="chain" id="PRO_5002203429" evidence="1">
    <location>
        <begin position="24"/>
        <end position="155"/>
    </location>
</feature>
<sequence>MRWLLSGCAALLIVISERHSTMGHEMIGQKPIEFLPPFFNITRAPGGPHGRRNFTGINGSCLSSSECQKGLCCLLRGNRRTCQPLAELGAPCSDGEVKGGYHVGHCPCSAGYGKCQSTTRNHGVQYWRRYRNGVVRGSHHGYDVRSVRSHTICVA</sequence>
<dbReference type="Gene3D" id="2.10.80.10">
    <property type="entry name" value="Lipase, subunit A"/>
    <property type="match status" value="1"/>
</dbReference>
<keyword evidence="1" id="KW-0732">Signal</keyword>
<reference evidence="2" key="1">
    <citation type="journal article" date="2015" name="PLoS ONE">
        <title>An Insight into the Sialome of the Lone Star Tick, Amblyomma americanum, with a Glimpse on Its Time Dependent Gene Expression.</title>
        <authorList>
            <person name="Karim S."/>
            <person name="Ribeiro J.M."/>
        </authorList>
    </citation>
    <scope>NUCLEOTIDE SEQUENCE</scope>
    <source>
        <tissue evidence="2">Salivary gland</tissue>
    </source>
</reference>
<organism evidence="2">
    <name type="scientific">Amblyomma americanum</name>
    <name type="common">Lone star tick</name>
    <dbReference type="NCBI Taxonomy" id="6943"/>
    <lineage>
        <taxon>Eukaryota</taxon>
        <taxon>Metazoa</taxon>
        <taxon>Ecdysozoa</taxon>
        <taxon>Arthropoda</taxon>
        <taxon>Chelicerata</taxon>
        <taxon>Arachnida</taxon>
        <taxon>Acari</taxon>
        <taxon>Parasitiformes</taxon>
        <taxon>Ixodida</taxon>
        <taxon>Ixodoidea</taxon>
        <taxon>Ixodidae</taxon>
        <taxon>Amblyomminae</taxon>
        <taxon>Amblyomma</taxon>
    </lineage>
</organism>
<name>A0A0C9SDS0_AMBAM</name>